<gene>
    <name evidence="4" type="ordered locus">Cmaq_1306</name>
</gene>
<dbReference type="Pfam" id="PF17835">
    <property type="entry name" value="NOG1_N"/>
    <property type="match status" value="1"/>
</dbReference>
<dbReference type="PANTHER" id="PTHR45759">
    <property type="entry name" value="NUCLEOLAR GTP-BINDING PROTEIN 1"/>
    <property type="match status" value="1"/>
</dbReference>
<dbReference type="InterPro" id="IPR010674">
    <property type="entry name" value="NOG1_Rossman_fold_dom"/>
</dbReference>
<dbReference type="STRING" id="397948.Cmaq_1306"/>
<dbReference type="GeneID" id="5708484"/>
<dbReference type="KEGG" id="cma:Cmaq_1306"/>
<dbReference type="RefSeq" id="WP_012186352.1">
    <property type="nucleotide sequence ID" value="NC_009954.1"/>
</dbReference>
<name>A8M8R4_CALMQ</name>
<dbReference type="InterPro" id="IPR006073">
    <property type="entry name" value="GTP-bd"/>
</dbReference>
<dbReference type="PROSITE" id="PS51710">
    <property type="entry name" value="G_OBG"/>
    <property type="match status" value="1"/>
</dbReference>
<evidence type="ECO:0000256" key="2">
    <source>
        <dbReference type="ARBA" id="ARBA00023134"/>
    </source>
</evidence>
<dbReference type="InterPro" id="IPR005225">
    <property type="entry name" value="Small_GTP-bd"/>
</dbReference>
<dbReference type="eggNOG" id="arCOG00352">
    <property type="taxonomic scope" value="Archaea"/>
</dbReference>
<accession>A8M8R4</accession>
<dbReference type="EMBL" id="CP000852">
    <property type="protein sequence ID" value="ABW02133.1"/>
    <property type="molecule type" value="Genomic_DNA"/>
</dbReference>
<evidence type="ECO:0000313" key="4">
    <source>
        <dbReference type="EMBL" id="ABW02133.1"/>
    </source>
</evidence>
<dbReference type="Gene3D" id="1.20.120.1190">
    <property type="match status" value="1"/>
</dbReference>
<keyword evidence="2" id="KW-0342">GTP-binding</keyword>
<proteinExistence type="predicted"/>
<dbReference type="CDD" id="cd01897">
    <property type="entry name" value="NOG"/>
    <property type="match status" value="1"/>
</dbReference>
<evidence type="ECO:0000259" key="3">
    <source>
        <dbReference type="PROSITE" id="PS51710"/>
    </source>
</evidence>
<keyword evidence="5" id="KW-1185">Reference proteome</keyword>
<evidence type="ECO:0000313" key="5">
    <source>
        <dbReference type="Proteomes" id="UP000001137"/>
    </source>
</evidence>
<protein>
    <submittedName>
        <fullName evidence="4">Small GTP-binding protein</fullName>
    </submittedName>
</protein>
<dbReference type="GO" id="GO:0005525">
    <property type="term" value="F:GTP binding"/>
    <property type="evidence" value="ECO:0007669"/>
    <property type="project" value="UniProtKB-KW"/>
</dbReference>
<keyword evidence="1" id="KW-0547">Nucleotide-binding</keyword>
<dbReference type="InterPro" id="IPR027417">
    <property type="entry name" value="P-loop_NTPase"/>
</dbReference>
<evidence type="ECO:0000256" key="1">
    <source>
        <dbReference type="ARBA" id="ARBA00022741"/>
    </source>
</evidence>
<dbReference type="PRINTS" id="PR00326">
    <property type="entry name" value="GTP1OBG"/>
</dbReference>
<dbReference type="AlphaFoldDB" id="A8M8R4"/>
<dbReference type="NCBIfam" id="TIGR00231">
    <property type="entry name" value="small_GTP"/>
    <property type="match status" value="1"/>
</dbReference>
<dbReference type="InterPro" id="IPR041623">
    <property type="entry name" value="NOG1_N"/>
</dbReference>
<dbReference type="SUPFAM" id="SSF52540">
    <property type="entry name" value="P-loop containing nucleoside triphosphate hydrolases"/>
    <property type="match status" value="1"/>
</dbReference>
<dbReference type="Gene3D" id="3.40.50.300">
    <property type="entry name" value="P-loop containing nucleotide triphosphate hydrolases"/>
    <property type="match status" value="1"/>
</dbReference>
<reference evidence="4 5" key="1">
    <citation type="submission" date="2007-10" db="EMBL/GenBank/DDBJ databases">
        <title>Complete sequence of Caldivirga maquilingensis IC-167.</title>
        <authorList>
            <consortium name="US DOE Joint Genome Institute"/>
            <person name="Copeland A."/>
            <person name="Lucas S."/>
            <person name="Lapidus A."/>
            <person name="Barry K."/>
            <person name="Glavina del Rio T."/>
            <person name="Dalin E."/>
            <person name="Tice H."/>
            <person name="Pitluck S."/>
            <person name="Saunders E."/>
            <person name="Brettin T."/>
            <person name="Bruce D."/>
            <person name="Detter J.C."/>
            <person name="Han C."/>
            <person name="Schmutz J."/>
            <person name="Larimer F."/>
            <person name="Land M."/>
            <person name="Hauser L."/>
            <person name="Kyrpides N."/>
            <person name="Ivanova N."/>
            <person name="Biddle J.F."/>
            <person name="Zhang Z."/>
            <person name="Fitz-Gibbon S.T."/>
            <person name="Lowe T.M."/>
            <person name="Saltikov C."/>
            <person name="House C.H."/>
            <person name="Richardson P."/>
        </authorList>
    </citation>
    <scope>NUCLEOTIDE SEQUENCE [LARGE SCALE GENOMIC DNA]</scope>
    <source>
        <strain evidence="5">ATCC 700844 / DSM 13496 / JCM 10307 / IC-167</strain>
    </source>
</reference>
<organism evidence="4 5">
    <name type="scientific">Caldivirga maquilingensis (strain ATCC 700844 / DSM 13496 / JCM 10307 / IC-167)</name>
    <dbReference type="NCBI Taxonomy" id="397948"/>
    <lineage>
        <taxon>Archaea</taxon>
        <taxon>Thermoproteota</taxon>
        <taxon>Thermoprotei</taxon>
        <taxon>Thermoproteales</taxon>
        <taxon>Thermoproteaceae</taxon>
        <taxon>Caldivirga</taxon>
    </lineage>
</organism>
<feature type="domain" description="OBG-type G" evidence="3">
    <location>
        <begin position="167"/>
        <end position="334"/>
    </location>
</feature>
<dbReference type="InterPro" id="IPR031167">
    <property type="entry name" value="G_OBG"/>
</dbReference>
<sequence>MNFKSTLPYIPNAEEAVRQFISKYRSMEAKSPTSLPGIERLRRLEVARVKGTSGWLLSLFRGIVYNMPFMNDLHPFYRELIGIIINIDDYKHSLGKLINSSKAVSSISRDALRMIKYAQDKDEIIKARRMYLSRIIDLINDLEPELRTLKEAAIKISRLPSVSVEKPTIVISGMPNTGKSSLVACVSTKKPEIADYPFTTKQIIIGHVKVYGMYAVQVIDTPGLLDRPLSERNRIELQAILALRHLADSIVFMIDPTQHSGYALNQQLNLLKEISQSFKADIIAVINKVDLATEEEVKVVEESLRDLGYPYRLTSALKCTGTRELIDELINGPLRDKLITYLKITHERALGAELK</sequence>
<dbReference type="Pfam" id="PF06858">
    <property type="entry name" value="NOG1"/>
    <property type="match status" value="1"/>
</dbReference>
<dbReference type="HOGENOM" id="CLU_011784_0_0_2"/>
<dbReference type="Proteomes" id="UP000001137">
    <property type="component" value="Chromosome"/>
</dbReference>